<dbReference type="PROSITE" id="PS50850">
    <property type="entry name" value="MFS"/>
    <property type="match status" value="1"/>
</dbReference>
<feature type="domain" description="Major facilitator superfamily (MFS) profile" evidence="7">
    <location>
        <begin position="39"/>
        <end position="490"/>
    </location>
</feature>
<evidence type="ECO:0000256" key="5">
    <source>
        <dbReference type="ARBA" id="ARBA00023136"/>
    </source>
</evidence>
<dbReference type="AlphaFoldDB" id="A0A6A5SAH9"/>
<name>A0A6A5SAH9_9PLEO</name>
<dbReference type="SUPFAM" id="SSF103473">
    <property type="entry name" value="MFS general substrate transporter"/>
    <property type="match status" value="1"/>
</dbReference>
<dbReference type="InterPro" id="IPR050360">
    <property type="entry name" value="MFS_Sugar_Transporters"/>
</dbReference>
<evidence type="ECO:0000256" key="1">
    <source>
        <dbReference type="ARBA" id="ARBA00004141"/>
    </source>
</evidence>
<dbReference type="FunFam" id="1.20.1250.20:FF:000117">
    <property type="entry name" value="MFS hexose transporter"/>
    <property type="match status" value="1"/>
</dbReference>
<comment type="similarity">
    <text evidence="2">Belongs to the major facilitator superfamily. Sugar transporter (TC 2.A.1.1) family.</text>
</comment>
<gene>
    <name evidence="8" type="ORF">EJ02DRAFT_385355</name>
</gene>
<feature type="transmembrane region" description="Helical" evidence="6">
    <location>
        <begin position="467"/>
        <end position="486"/>
    </location>
</feature>
<keyword evidence="5 6" id="KW-0472">Membrane</keyword>
<feature type="transmembrane region" description="Helical" evidence="6">
    <location>
        <begin position="436"/>
        <end position="455"/>
    </location>
</feature>
<sequence length="542" mass="61230">MGLLKAQDGTSDPIITRMVAEDKVPWYKKKNLRMMYLWLFCCCMGVEITSGFDSQLIGTLQFSKPFNIFFGNGYMKEGKPNIEPKIIGFMSSCYQLGSIIAVPVAPWLSQKYGRRMSIMIGSIIMLIGALLQGFAQHIGMYIVARMLLGFGILFAIISGSSLIGELGYPKERPFLTSLFNASYFLGSIIAAAIATRTTSIVGDWSWRAPSLLQLCPSVLQICTVFLLPESPRWLISKDRDDEAYAVLTKYHAEGDATSVLVQAEMAQIRSTIKIEMENSKQTWMDMVRTSGMRRRVVIASFLGLFTQMSGNTLLSYYQNLLFEMMGYTSDYAKTRINIANQCWSLISGVIIALTVTRFKRRRMFMLSAASMTMVFMAMTICFQRLQLAKSHGVTNKPAQIAALFFYFAYSPTYNIGNNSLTYTYLIEIFPYAQRTMGIGIEQVFGKLAGFFSVYVNPIALDAIKWKYLAIYCGWITFEFIFVYFMYPETHNRTLEELAFLFEDKALADEAVKAVKKTVDQGLDVDETNEHGKTKTTTIERAV</sequence>
<evidence type="ECO:0000256" key="4">
    <source>
        <dbReference type="ARBA" id="ARBA00022989"/>
    </source>
</evidence>
<evidence type="ECO:0000313" key="9">
    <source>
        <dbReference type="Proteomes" id="UP000800038"/>
    </source>
</evidence>
<protein>
    <submittedName>
        <fullName evidence="8">Major myo-inositol transporter iolT</fullName>
    </submittedName>
</protein>
<dbReference type="PANTHER" id="PTHR48022">
    <property type="entry name" value="PLASTIDIC GLUCOSE TRANSPORTER 4"/>
    <property type="match status" value="1"/>
</dbReference>
<dbReference type="Pfam" id="PF00083">
    <property type="entry name" value="Sugar_tr"/>
    <property type="match status" value="1"/>
</dbReference>
<feature type="transmembrane region" description="Helical" evidence="6">
    <location>
        <begin position="363"/>
        <end position="385"/>
    </location>
</feature>
<feature type="transmembrane region" description="Helical" evidence="6">
    <location>
        <begin position="397"/>
        <end position="415"/>
    </location>
</feature>
<evidence type="ECO:0000256" key="6">
    <source>
        <dbReference type="SAM" id="Phobius"/>
    </source>
</evidence>
<dbReference type="InterPro" id="IPR020846">
    <property type="entry name" value="MFS_dom"/>
</dbReference>
<feature type="transmembrane region" description="Helical" evidence="6">
    <location>
        <begin position="174"/>
        <end position="194"/>
    </location>
</feature>
<keyword evidence="3 6" id="KW-0812">Transmembrane</keyword>
<feature type="transmembrane region" description="Helical" evidence="6">
    <location>
        <begin position="141"/>
        <end position="162"/>
    </location>
</feature>
<comment type="subcellular location">
    <subcellularLocation>
        <location evidence="1">Membrane</location>
        <topology evidence="1">Multi-pass membrane protein</topology>
    </subcellularLocation>
</comment>
<feature type="transmembrane region" description="Helical" evidence="6">
    <location>
        <begin position="338"/>
        <end position="356"/>
    </location>
</feature>
<dbReference type="GO" id="GO:0005351">
    <property type="term" value="F:carbohydrate:proton symporter activity"/>
    <property type="evidence" value="ECO:0007669"/>
    <property type="project" value="TreeGrafter"/>
</dbReference>
<feature type="transmembrane region" description="Helical" evidence="6">
    <location>
        <begin position="296"/>
        <end position="318"/>
    </location>
</feature>
<dbReference type="Proteomes" id="UP000800038">
    <property type="component" value="Unassembled WGS sequence"/>
</dbReference>
<reference evidence="8" key="1">
    <citation type="journal article" date="2020" name="Stud. Mycol.">
        <title>101 Dothideomycetes genomes: a test case for predicting lifestyles and emergence of pathogens.</title>
        <authorList>
            <person name="Haridas S."/>
            <person name="Albert R."/>
            <person name="Binder M."/>
            <person name="Bloem J."/>
            <person name="Labutti K."/>
            <person name="Salamov A."/>
            <person name="Andreopoulos B."/>
            <person name="Baker S."/>
            <person name="Barry K."/>
            <person name="Bills G."/>
            <person name="Bluhm B."/>
            <person name="Cannon C."/>
            <person name="Castanera R."/>
            <person name="Culley D."/>
            <person name="Daum C."/>
            <person name="Ezra D."/>
            <person name="Gonzalez J."/>
            <person name="Henrissat B."/>
            <person name="Kuo A."/>
            <person name="Liang C."/>
            <person name="Lipzen A."/>
            <person name="Lutzoni F."/>
            <person name="Magnuson J."/>
            <person name="Mondo S."/>
            <person name="Nolan M."/>
            <person name="Ohm R."/>
            <person name="Pangilinan J."/>
            <person name="Park H.-J."/>
            <person name="Ramirez L."/>
            <person name="Alfaro M."/>
            <person name="Sun H."/>
            <person name="Tritt A."/>
            <person name="Yoshinaga Y."/>
            <person name="Zwiers L.-H."/>
            <person name="Turgeon B."/>
            <person name="Goodwin S."/>
            <person name="Spatafora J."/>
            <person name="Crous P."/>
            <person name="Grigoriev I."/>
        </authorList>
    </citation>
    <scope>NUCLEOTIDE SEQUENCE</scope>
    <source>
        <strain evidence="8">CBS 161.51</strain>
    </source>
</reference>
<evidence type="ECO:0000256" key="2">
    <source>
        <dbReference type="ARBA" id="ARBA00010992"/>
    </source>
</evidence>
<evidence type="ECO:0000256" key="3">
    <source>
        <dbReference type="ARBA" id="ARBA00022692"/>
    </source>
</evidence>
<feature type="transmembrane region" description="Helical" evidence="6">
    <location>
        <begin position="116"/>
        <end position="135"/>
    </location>
</feature>
<dbReference type="InterPro" id="IPR005828">
    <property type="entry name" value="MFS_sugar_transport-like"/>
</dbReference>
<dbReference type="Gene3D" id="1.20.1250.20">
    <property type="entry name" value="MFS general substrate transporter like domains"/>
    <property type="match status" value="1"/>
</dbReference>
<evidence type="ECO:0000313" key="8">
    <source>
        <dbReference type="EMBL" id="KAF1937585.1"/>
    </source>
</evidence>
<keyword evidence="9" id="KW-1185">Reference proteome</keyword>
<dbReference type="GO" id="GO:0016020">
    <property type="term" value="C:membrane"/>
    <property type="evidence" value="ECO:0007669"/>
    <property type="project" value="UniProtKB-SubCell"/>
</dbReference>
<evidence type="ECO:0000259" key="7">
    <source>
        <dbReference type="PROSITE" id="PS50850"/>
    </source>
</evidence>
<keyword evidence="4 6" id="KW-1133">Transmembrane helix</keyword>
<proteinExistence type="inferred from homology"/>
<accession>A0A6A5SAH9</accession>
<dbReference type="OrthoDB" id="6133115at2759"/>
<organism evidence="8 9">
    <name type="scientific">Clathrospora elynae</name>
    <dbReference type="NCBI Taxonomy" id="706981"/>
    <lineage>
        <taxon>Eukaryota</taxon>
        <taxon>Fungi</taxon>
        <taxon>Dikarya</taxon>
        <taxon>Ascomycota</taxon>
        <taxon>Pezizomycotina</taxon>
        <taxon>Dothideomycetes</taxon>
        <taxon>Pleosporomycetidae</taxon>
        <taxon>Pleosporales</taxon>
        <taxon>Diademaceae</taxon>
        <taxon>Clathrospora</taxon>
    </lineage>
</organism>
<dbReference type="EMBL" id="ML976132">
    <property type="protein sequence ID" value="KAF1937585.1"/>
    <property type="molecule type" value="Genomic_DNA"/>
</dbReference>
<feature type="transmembrane region" description="Helical" evidence="6">
    <location>
        <begin position="35"/>
        <end position="52"/>
    </location>
</feature>
<dbReference type="InterPro" id="IPR036259">
    <property type="entry name" value="MFS_trans_sf"/>
</dbReference>
<dbReference type="PANTHER" id="PTHR48022:SF29">
    <property type="entry name" value="SUGAR TRANSPORTER, PUTATIVE (AFU_ORTHOLOGUE AFUA_6G14500)-RELATED"/>
    <property type="match status" value="1"/>
</dbReference>